<dbReference type="EMBL" id="KZ293671">
    <property type="protein sequence ID" value="PBK88805.1"/>
    <property type="molecule type" value="Genomic_DNA"/>
</dbReference>
<protein>
    <submittedName>
        <fullName evidence="1">Uncharacterized protein</fullName>
    </submittedName>
</protein>
<proteinExistence type="predicted"/>
<dbReference type="Proteomes" id="UP000217790">
    <property type="component" value="Unassembled WGS sequence"/>
</dbReference>
<accession>A0A2H3D0M3</accession>
<evidence type="ECO:0000313" key="1">
    <source>
        <dbReference type="EMBL" id="PBK88805.1"/>
    </source>
</evidence>
<sequence>MVCTAVLEVVTAGGTEVVDVYERKHYWGQVGFDVTGVINTTTGNQFVNEIHEFPQSLMTLFQRIARNFAAFQGQCLKDTDLEFLVPNISNIFLTFAEVHQSQEKMGKVVLPVLENAIERGGSDKRYWSPDTPPFNSSPPNAPVPYTLLVSALVTASEDSHTRIPPYTYSTIVNEGWDLYLQWYEDIYPAQEWERWSIASELLQRIYEHNDIKFYIVMEGMRQQGLIQRGHRQSAES</sequence>
<organism evidence="1 2">
    <name type="scientific">Armillaria gallica</name>
    <name type="common">Bulbous honey fungus</name>
    <name type="synonym">Armillaria bulbosa</name>
    <dbReference type="NCBI Taxonomy" id="47427"/>
    <lineage>
        <taxon>Eukaryota</taxon>
        <taxon>Fungi</taxon>
        <taxon>Dikarya</taxon>
        <taxon>Basidiomycota</taxon>
        <taxon>Agaricomycotina</taxon>
        <taxon>Agaricomycetes</taxon>
        <taxon>Agaricomycetidae</taxon>
        <taxon>Agaricales</taxon>
        <taxon>Marasmiineae</taxon>
        <taxon>Physalacriaceae</taxon>
        <taxon>Armillaria</taxon>
    </lineage>
</organism>
<dbReference type="InParanoid" id="A0A2H3D0M3"/>
<keyword evidence="2" id="KW-1185">Reference proteome</keyword>
<evidence type="ECO:0000313" key="2">
    <source>
        <dbReference type="Proteomes" id="UP000217790"/>
    </source>
</evidence>
<gene>
    <name evidence="1" type="ORF">ARMGADRAFT_1033786</name>
</gene>
<reference evidence="2" key="1">
    <citation type="journal article" date="2017" name="Nat. Ecol. Evol.">
        <title>Genome expansion and lineage-specific genetic innovations in the forest pathogenic fungi Armillaria.</title>
        <authorList>
            <person name="Sipos G."/>
            <person name="Prasanna A.N."/>
            <person name="Walter M.C."/>
            <person name="O'Connor E."/>
            <person name="Balint B."/>
            <person name="Krizsan K."/>
            <person name="Kiss B."/>
            <person name="Hess J."/>
            <person name="Varga T."/>
            <person name="Slot J."/>
            <person name="Riley R."/>
            <person name="Boka B."/>
            <person name="Rigling D."/>
            <person name="Barry K."/>
            <person name="Lee J."/>
            <person name="Mihaltcheva S."/>
            <person name="LaButti K."/>
            <person name="Lipzen A."/>
            <person name="Waldron R."/>
            <person name="Moloney N.M."/>
            <person name="Sperisen C."/>
            <person name="Kredics L."/>
            <person name="Vagvoelgyi C."/>
            <person name="Patrignani A."/>
            <person name="Fitzpatrick D."/>
            <person name="Nagy I."/>
            <person name="Doyle S."/>
            <person name="Anderson J.B."/>
            <person name="Grigoriev I.V."/>
            <person name="Gueldener U."/>
            <person name="Muensterkoetter M."/>
            <person name="Nagy L.G."/>
        </authorList>
    </citation>
    <scope>NUCLEOTIDE SEQUENCE [LARGE SCALE GENOMIC DNA]</scope>
    <source>
        <strain evidence="2">Ar21-2</strain>
    </source>
</reference>
<dbReference type="AlphaFoldDB" id="A0A2H3D0M3"/>
<name>A0A2H3D0M3_ARMGA</name>